<reference evidence="5" key="17">
    <citation type="submission" date="2018-05" db="EMBL/GenBank/DDBJ databases">
        <authorList>
            <person name="Ashton P.M."/>
            <person name="Dallman T."/>
            <person name="Nair S."/>
            <person name="De Pinna E."/>
            <person name="Peters T."/>
            <person name="Grant K."/>
        </authorList>
    </citation>
    <scope>NUCLEOTIDE SEQUENCE</scope>
    <source>
        <strain evidence="5">412057</strain>
        <strain evidence="6">462023</strain>
    </source>
</reference>
<dbReference type="EMBL" id="PITP01000013">
    <property type="protein sequence ID" value="PKD88902.1"/>
    <property type="molecule type" value="Genomic_DNA"/>
</dbReference>
<dbReference type="EMBL" id="CP024141">
    <property type="protein sequence ID" value="AUK03536.1"/>
    <property type="molecule type" value="Genomic_DNA"/>
</dbReference>
<evidence type="ECO:0000313" key="34">
    <source>
        <dbReference type="Proteomes" id="UP000249482"/>
    </source>
</evidence>
<reference evidence="20 39" key="8">
    <citation type="submission" date="2017-08" db="EMBL/GenBank/DDBJ databases">
        <title>Sequencing of Escherichia coli CCPM 6219.</title>
        <authorList>
            <person name="Liu S.-L."/>
            <person name="Zhou Y.-J."/>
            <person name="Zhao M.-F."/>
        </authorList>
    </citation>
    <scope>NUCLEOTIDE SEQUENCE [LARGE SCALE GENOMIC DNA]</scope>
    <source>
        <strain evidence="20 39">CCPM 6219</strain>
    </source>
</reference>
<dbReference type="Proteomes" id="UP000197270">
    <property type="component" value="Unassembled WGS sequence"/>
</dbReference>
<dbReference type="Proteomes" id="UP000460654">
    <property type="component" value="Unassembled WGS sequence"/>
</dbReference>
<reference evidence="16 34" key="18">
    <citation type="submission" date="2018-06" db="EMBL/GenBank/DDBJ databases">
        <title>Draft genome sequence of mcr-1-harboring Escherichia coli isolated from wound infection of a hospitalized patient, in Bolivia.</title>
        <authorList>
            <person name="Munoz M.E."/>
            <person name="Moura Q."/>
            <person name="Ventura P.R.M."/>
            <person name="Bustos L.R."/>
            <person name="Ovando B.G."/>
            <person name="Terrazas D.I.V."/>
            <person name="Yarhui N.B."/>
            <person name="Cerdeira L."/>
            <person name="Lincopan N."/>
        </authorList>
    </citation>
    <scope>NUCLEOTIDE SEQUENCE [LARGE SCALE GENOMIC DNA]</scope>
    <source>
        <strain evidence="16 34">EcMLT</strain>
    </source>
</reference>
<evidence type="ECO:0000313" key="29">
    <source>
        <dbReference type="Proteomes" id="UP000234238"/>
    </source>
</evidence>
<dbReference type="EMBL" id="QEMT01000024">
    <property type="protein sequence ID" value="PWH59991.1"/>
    <property type="molecule type" value="Genomic_DNA"/>
</dbReference>
<dbReference type="EMBL" id="NHTF01000016">
    <property type="protein sequence ID" value="OWW56168.1"/>
    <property type="molecule type" value="Genomic_DNA"/>
</dbReference>
<dbReference type="EMBL" id="CP031546">
    <property type="protein sequence ID" value="AXO09555.1"/>
    <property type="molecule type" value="Genomic_DNA"/>
</dbReference>
<evidence type="ECO:0000313" key="36">
    <source>
        <dbReference type="Proteomes" id="UP000256244"/>
    </source>
</evidence>
<reference evidence="18 35" key="19">
    <citation type="submission" date="2018-07" db="EMBL/GenBank/DDBJ databases">
        <title>Whole Genome Sequence Analysis of Avian Pathogenic E. coli - An Australian Perspective.</title>
        <authorList>
            <person name="Cummins M.L."/>
            <person name="Reid C.J."/>
            <person name="Roy Chowdhury P."/>
            <person name="Bushell R."/>
            <person name="Esbert N."/>
            <person name="Tivendale K.A."/>
            <person name="Noormohammadi A.H."/>
            <person name="Islam S."/>
            <person name="Marenda M.S."/>
            <person name="Browning G.F."/>
            <person name="Markham P.F."/>
            <person name="Djordjevic S.P."/>
        </authorList>
    </citation>
    <scope>NUCLEOTIDE SEQUENCE [LARGE SCALE GENOMIC DNA]</scope>
    <source>
        <strain evidence="18 35">AVC211</strain>
    </source>
</reference>
<reference evidence="10 37" key="7">
    <citation type="submission" date="2017-07" db="EMBL/GenBank/DDBJ databases">
        <authorList>
            <person name="Zhi S."/>
            <person name="Banting G."/>
            <person name="Neumann N."/>
        </authorList>
    </citation>
    <scope>NUCLEOTIDE SEQUENCE [LARGE SCALE GENOMIC DNA]</scope>
    <source>
        <strain evidence="10 37">WW41</strain>
    </source>
</reference>
<evidence type="ECO:0000313" key="1">
    <source>
        <dbReference type="EMBL" id="ATP26641.1"/>
    </source>
</evidence>
<reference evidence="19 38" key="12">
    <citation type="journal article" date="2018" name="BMC Microbiol.">
        <title>Genome sequencing of strains of the most prevalent clonal group of O1:K1:H7 Escherichia coli that causes neonatal meningitis in France.</title>
        <authorList>
            <person name="Geslain G."/>
            <person name="Birgy A."/>
            <person name="Adiba S."/>
            <person name="Magnan M."/>
            <person name="Courroux C."/>
            <person name="Levy C."/>
            <person name="Cohen R."/>
            <person name="Bidet P."/>
            <person name="Bonacorsi S."/>
        </authorList>
    </citation>
    <scope>NUCLEOTIDE SEQUENCE [LARGE SCALE GENOMIC DNA]</scope>
    <source>
        <strain evidence="19 38">S308</strain>
    </source>
</reference>
<dbReference type="EMBL" id="QOGZ01000021">
    <property type="protein sequence ID" value="RDA36327.1"/>
    <property type="molecule type" value="Genomic_DNA"/>
</dbReference>
<reference evidence="17 33" key="16">
    <citation type="submission" date="2018-05" db="EMBL/GenBank/DDBJ databases">
        <title>Genomic sequencing of EHEC O26 New European Clone.</title>
        <authorList>
            <person name="Karnisova L."/>
            <person name="Nunvar J."/>
            <person name="Marejkova M."/>
            <person name="Mellmann A."/>
            <person name="Drevinek P."/>
            <person name="Blahova K."/>
            <person name="Bielaszewska M."/>
        </authorList>
    </citation>
    <scope>NUCLEOTIDE SEQUENCE [LARGE SCALE GENOMIC DNA]</scope>
    <source>
        <strain evidence="17 33">14-391</strain>
    </source>
</reference>
<dbReference type="Proteomes" id="UP000249482">
    <property type="component" value="Unassembled WGS sequence"/>
</dbReference>
<dbReference type="EMBL" id="MTPS01000084">
    <property type="protein sequence ID" value="ONG35849.1"/>
    <property type="molecule type" value="Genomic_DNA"/>
</dbReference>
<evidence type="ECO:0000313" key="13">
    <source>
        <dbReference type="EMBL" id="PKD88902.1"/>
    </source>
</evidence>
<evidence type="ECO:0000313" key="31">
    <source>
        <dbReference type="Proteomes" id="UP000239554"/>
    </source>
</evidence>
<evidence type="ECO:0000313" key="10">
    <source>
        <dbReference type="EMBL" id="OZP03275.1"/>
    </source>
</evidence>
<dbReference type="Proteomes" id="UP000854059">
    <property type="component" value="Unassembled WGS sequence"/>
</dbReference>
<dbReference type="Proteomes" id="UP000036331">
    <property type="component" value="Unassembled WGS sequence"/>
</dbReference>
<dbReference type="EMBL" id="QKWZ01000418">
    <property type="protein sequence ID" value="PZT65567.1"/>
    <property type="molecule type" value="Genomic_DNA"/>
</dbReference>
<evidence type="ECO:0000313" key="38">
    <source>
        <dbReference type="Proteomes" id="UP000284508"/>
    </source>
</evidence>
<dbReference type="Proteomes" id="UP000236598">
    <property type="component" value="Unassembled WGS sequence"/>
</dbReference>
<dbReference type="Proteomes" id="UP000256244">
    <property type="component" value="Chromosome"/>
</dbReference>
<dbReference type="EMBL" id="QFSS01000401">
    <property type="protein sequence ID" value="PZZ60828.1"/>
    <property type="molecule type" value="Genomic_DNA"/>
</dbReference>
<evidence type="ECO:0000313" key="35">
    <source>
        <dbReference type="Proteomes" id="UP000253687"/>
    </source>
</evidence>
<sequence length="60" mass="6633">MFCIVTSQGNGTHLIIATACWTHIEISGLKQMWLRIIRTSGGYSYPDKASMAIILPPLLL</sequence>
<evidence type="ECO:0000313" key="27">
    <source>
        <dbReference type="Proteomes" id="UP000225264"/>
    </source>
</evidence>
<dbReference type="Proteomes" id="UP000885382">
    <property type="component" value="Unassembled WGS sequence"/>
</dbReference>
<evidence type="ECO:0000313" key="16">
    <source>
        <dbReference type="EMBL" id="PZT65567.1"/>
    </source>
</evidence>
<evidence type="ECO:0000313" key="30">
    <source>
        <dbReference type="Proteomes" id="UP000236598"/>
    </source>
</evidence>
<proteinExistence type="predicted"/>
<dbReference type="Proteomes" id="UP000248865">
    <property type="component" value="Unassembled WGS sequence"/>
</dbReference>
<evidence type="ECO:0000313" key="39">
    <source>
        <dbReference type="Proteomes" id="UP000288459"/>
    </source>
</evidence>
<evidence type="ECO:0000313" key="12">
    <source>
        <dbReference type="EMBL" id="PBN71637.1"/>
    </source>
</evidence>
<evidence type="ECO:0000313" key="9">
    <source>
        <dbReference type="EMBL" id="OWW56168.1"/>
    </source>
</evidence>
<dbReference type="EMBL" id="CP024092">
    <property type="protein sequence ID" value="ATP26641.1"/>
    <property type="molecule type" value="Genomic_DNA"/>
</dbReference>
<evidence type="ECO:0000313" key="22">
    <source>
        <dbReference type="Proteomes" id="UP000036331"/>
    </source>
</evidence>
<evidence type="ECO:0000313" key="6">
    <source>
        <dbReference type="EMBL" id="MJL95362.1"/>
    </source>
</evidence>
<dbReference type="Proteomes" id="UP000239554">
    <property type="component" value="Chromosome"/>
</dbReference>
<evidence type="ECO:0000313" key="24">
    <source>
        <dbReference type="Proteomes" id="UP000188967"/>
    </source>
</evidence>
<evidence type="ECO:0000313" key="14">
    <source>
        <dbReference type="EMBL" id="PNY66641.1"/>
    </source>
</evidence>
<dbReference type="Proteomes" id="UP000233549">
    <property type="component" value="Unassembled WGS sequence"/>
</dbReference>
<reference evidence="12 22" key="1">
    <citation type="journal article" date="2015" name="Genome Announc.">
        <title>Draft Genome Sequences of Human-Pathogenic Escherichia coli O26:H11 Strains Carrying the stx2 Gene Only and Circulating in France.</title>
        <authorList>
            <person name="Delannoy S."/>
            <person name="Mariani-Kurkdjian P."/>
            <person name="Bonacorsi S."/>
            <person name="Liguori S."/>
            <person name="Ison S.A."/>
            <person name="Fach P."/>
        </authorList>
    </citation>
    <scope>NUCLEOTIDE SEQUENCE [LARGE SCALE GENOMIC DNA]</scope>
    <source>
        <strain evidence="12 22">34870</strain>
    </source>
</reference>
<evidence type="ECO:0000313" key="5">
    <source>
        <dbReference type="EMBL" id="EGE1986628.1"/>
    </source>
</evidence>
<evidence type="ECO:0000313" key="11">
    <source>
        <dbReference type="EMBL" id="PAU20610.1"/>
    </source>
</evidence>
<evidence type="ECO:0000313" key="8">
    <source>
        <dbReference type="EMBL" id="ONG35849.1"/>
    </source>
</evidence>
<reference evidence="4 36" key="20">
    <citation type="submission" date="2018-08" db="EMBL/GenBank/DDBJ databases">
        <title>Complete genome sequencing and genomic characterization of five Escherichia coli strains co-producing MCR-1 and ESBLs from different origins in China.</title>
        <authorList>
            <person name="Bai L."/>
        </authorList>
    </citation>
    <scope>NUCLEOTIDE SEQUENCE [LARGE SCALE GENOMIC DNA]</scope>
    <source>
        <strain evidence="4">Cq9</strain>
        <strain evidence="36">cq9</strain>
    </source>
</reference>
<evidence type="ECO:0000313" key="28">
    <source>
        <dbReference type="Proteomes" id="UP000233549"/>
    </source>
</evidence>
<evidence type="ECO:0000313" key="33">
    <source>
        <dbReference type="Proteomes" id="UP000248865"/>
    </source>
</evidence>
<dbReference type="Proteomes" id="UP000188967">
    <property type="component" value="Unassembled WGS sequence"/>
</dbReference>
<name>A0A1M3RTM5_ECOLX</name>
<evidence type="ECO:0000313" key="40">
    <source>
        <dbReference type="Proteomes" id="UP000460654"/>
    </source>
</evidence>
<dbReference type="Proteomes" id="UP000253687">
    <property type="component" value="Unassembled WGS sequence"/>
</dbReference>
<evidence type="ECO:0000313" key="26">
    <source>
        <dbReference type="Proteomes" id="UP000218543"/>
    </source>
</evidence>
<reference evidence="12" key="5">
    <citation type="submission" date="2017-03" db="EMBL/GenBank/DDBJ databases">
        <title>The mobilome is the main driver of stx2-positive O26:H11 Escherichia coli strains evolution.</title>
        <authorList>
            <person name="Delannoy S."/>
            <person name="Mariani-Kurkdjian P."/>
            <person name="Webb H.E."/>
            <person name="Bonacorsi S."/>
            <person name="Fach P."/>
        </authorList>
    </citation>
    <scope>NUCLEOTIDE SEQUENCE</scope>
    <source>
        <strain evidence="12">34870</strain>
    </source>
</reference>
<evidence type="ECO:0000313" key="15">
    <source>
        <dbReference type="EMBL" id="PWH59991.1"/>
    </source>
</evidence>
<reference evidence="7 23" key="3">
    <citation type="journal article" date="2017" name="Front. Cell. Infect. Microbiol.">
        <title>Chaperone-usher pili loci of human colonization factor-negative enterotoxigenic Escherichia coli.</title>
        <authorList>
            <person name="Del Canto F."/>
            <person name="Vidal R."/>
            <person name="Stine O.C."/>
            <person name="Pop M."/>
        </authorList>
    </citation>
    <scope>NUCLEOTIDE SEQUENCE [LARGE SCALE GENOMIC DNA]</scope>
    <source>
        <strain evidence="7 23">700324</strain>
    </source>
</reference>
<dbReference type="EMBL" id="LDXE02000004">
    <property type="protein sequence ID" value="PBN71637.1"/>
    <property type="molecule type" value="Genomic_DNA"/>
</dbReference>
<reference evidence="15 32" key="15">
    <citation type="submission" date="2018-04" db="EMBL/GenBank/DDBJ databases">
        <title>Draft Genomic Sequencing Of Potential Extraintestinal Pathogenic Escherichia coli B8S56 Isolated from Retail Chicken Skin.</title>
        <authorList>
            <person name="Xu A."/>
            <person name="Tilman S."/>
            <person name="Wisser-Parker K."/>
            <person name="Scullen O.J."/>
            <person name="Sommers C."/>
        </authorList>
    </citation>
    <scope>NUCLEOTIDE SEQUENCE [LARGE SCALE GENOMIC DNA]</scope>
    <source>
        <strain evidence="15 32">B8S56</strain>
    </source>
</reference>
<reference evidence="14 30" key="14">
    <citation type="submission" date="2018-01" db="EMBL/GenBank/DDBJ databases">
        <title>Draft Genomic Sequencing Of Potential Extraintestinal Pathogenic Escherichia coli B8S18 Isolated From Retail Chicken Skin.</title>
        <authorList>
            <person name="Xu A."/>
            <person name="Tilman S."/>
            <person name="Wisser-Parker K."/>
            <person name="Sheen S."/>
            <person name="Sommers C."/>
        </authorList>
    </citation>
    <scope>NUCLEOTIDE SEQUENCE [LARGE SCALE GENOMIC DNA]</scope>
    <source>
        <strain evidence="14 30">B8S18Com</strain>
    </source>
</reference>
<dbReference type="Proteomes" id="UP000218543">
    <property type="component" value="Unassembled WGS sequence"/>
</dbReference>
<dbReference type="AlphaFoldDB" id="A0A1M3RTM5"/>
<gene>
    <name evidence="12" type="ORF">ABE91_019585</name>
    <name evidence="7" type="ORF">AWP47_16025</name>
    <name evidence="11" type="ORF">BTQ06_17890</name>
    <name evidence="8" type="ORF">BXT93_06180</name>
    <name evidence="14" type="ORF">C2M16_17130</name>
    <name evidence="3" type="ORF">C3F40_17665</name>
    <name evidence="9" type="ORF">CCS08_06910</name>
    <name evidence="10" type="ORF">CG702_10220</name>
    <name evidence="20" type="ORF">CIG67_03835</name>
    <name evidence="1" type="ORF">CQ842_12550</name>
    <name evidence="2" type="ORF">CR538_00585</name>
    <name evidence="13" type="ORF">CWS33_14530</name>
    <name evidence="19" type="ORF">D3C88_17825</name>
    <name evidence="21" type="ORF">D4N09_11460</name>
    <name evidence="15" type="ORF">DD762_15100</name>
    <name evidence="17" type="ORF">DIV22_25170</name>
    <name evidence="5" type="ORF">DL968_02975</name>
    <name evidence="16" type="ORF">DNQ45_15750</name>
    <name evidence="6" type="ORF">DNX30_21865</name>
    <name evidence="4" type="ORF">DS732_26190</name>
    <name evidence="18" type="ORF">DTL43_17845</name>
</gene>
<dbReference type="Proteomes" id="UP000284508">
    <property type="component" value="Unassembled WGS sequence"/>
</dbReference>
<accession>A0A1M3RTM5</accession>
<dbReference type="EMBL" id="LRKC01000125">
    <property type="protein sequence ID" value="OKV10030.1"/>
    <property type="molecule type" value="Genomic_DNA"/>
</dbReference>
<reference evidence="21 40" key="21">
    <citation type="submission" date="2018-09" db="EMBL/GenBank/DDBJ databases">
        <title>Persistent metagenomic signatures of early life antibiotic treatment in the infant gut microbiota and resistome.</title>
        <authorList>
            <person name="Gasparrini A.J."/>
        </authorList>
    </citation>
    <scope>NUCLEOTIDE SEQUENCE [LARGE SCALE GENOMIC DNA]</scope>
    <source>
        <strain evidence="21 40">T0181B.E-10</strain>
    </source>
</reference>
<reference evidence="9 25" key="6">
    <citation type="submission" date="2017-05" db="EMBL/GenBank/DDBJ databases">
        <title>Sequencing of Escherichia coli that cause persistent and transient Mastitis.</title>
        <authorList>
            <person name="Thacker T.C."/>
            <person name="Lippolis J.D."/>
            <person name="Brunelle B.W."/>
            <person name="Casey T.A."/>
            <person name="Reinhardt T.A."/>
            <person name="Sacco R.E."/>
            <person name="Holman D.B."/>
        </authorList>
    </citation>
    <scope>NUCLEOTIDE SEQUENCE [LARGE SCALE GENOMIC DNA]</scope>
    <source>
        <strain evidence="9 25">ECA-B</strain>
    </source>
</reference>
<reference evidence="1 27" key="9">
    <citation type="submission" date="2017-10" db="EMBL/GenBank/DDBJ databases">
        <title>Genome and in vitro analysis of Escherichia coli resistant to antibiotic.</title>
        <authorList>
            <person name="Pereira U.P."/>
            <person name="Facimoto C.T."/>
            <person name="Campos P.A."/>
            <person name="Araujo B.F."/>
            <person name="Royer S."/>
            <person name="Goncalves I.R."/>
            <person name="Ferreira M.L."/>
            <person name="Gontijo P."/>
            <person name="Ribas R.M."/>
        </authorList>
    </citation>
    <scope>NUCLEOTIDE SEQUENCE [LARGE SCALE GENOMIC DNA]</scope>
    <source>
        <strain evidence="1 27">UFU_EC98</strain>
    </source>
</reference>
<dbReference type="EMBL" id="CP026399">
    <property type="protein sequence ID" value="AUY05397.1"/>
    <property type="molecule type" value="Genomic_DNA"/>
</dbReference>
<evidence type="ECO:0000313" key="21">
    <source>
        <dbReference type="EMBL" id="TXU35955.1"/>
    </source>
</evidence>
<reference evidence="11 26" key="2">
    <citation type="submission" date="2016-12" db="EMBL/GenBank/DDBJ databases">
        <title>Real-Time Genomic Investigation Underlying the Public Health Response to a Shiga Toxin-Producing Escherichia Coli O26:H11 Outbreak in a Nursery.</title>
        <authorList>
            <person name="Ferdous M."/>
            <person name="Moran-Gilad J."/>
            <person name="Rossen J.W."/>
            <person name="Gdalevich M."/>
        </authorList>
    </citation>
    <scope>NUCLEOTIDE SEQUENCE [LARGE SCALE GENOMIC DNA]</scope>
    <source>
        <strain evidence="11 26">STEC 514-2</strain>
    </source>
</reference>
<dbReference type="Proteomes" id="UP000264870">
    <property type="component" value="Unassembled WGS sequence"/>
</dbReference>
<accession>A0A1W2MES0</accession>
<dbReference type="EMBL" id="QYOH01000009">
    <property type="protein sequence ID" value="TXU35955.1"/>
    <property type="molecule type" value="Genomic_DNA"/>
</dbReference>
<evidence type="ECO:0000313" key="18">
    <source>
        <dbReference type="EMBL" id="RDA36327.1"/>
    </source>
</evidence>
<dbReference type="Proteomes" id="UP000185794">
    <property type="component" value="Unassembled WGS sequence"/>
</dbReference>
<organism evidence="8 24">
    <name type="scientific">Escherichia coli</name>
    <dbReference type="NCBI Taxonomy" id="562"/>
    <lineage>
        <taxon>Bacteria</taxon>
        <taxon>Pseudomonadati</taxon>
        <taxon>Pseudomonadota</taxon>
        <taxon>Gammaproteobacteria</taxon>
        <taxon>Enterobacterales</taxon>
        <taxon>Enterobacteriaceae</taxon>
        <taxon>Escherichia</taxon>
    </lineage>
</organism>
<dbReference type="EMBL" id="NNAK01000019">
    <property type="protein sequence ID" value="OZP03275.1"/>
    <property type="molecule type" value="Genomic_DNA"/>
</dbReference>
<accession>A0A236LP49</accession>
<evidence type="ECO:0000313" key="4">
    <source>
        <dbReference type="EMBL" id="AXO09555.1"/>
    </source>
</evidence>
<evidence type="ECO:0000313" key="19">
    <source>
        <dbReference type="EMBL" id="RIB40593.1"/>
    </source>
</evidence>
<protein>
    <submittedName>
        <fullName evidence="8">Uncharacterized protein</fullName>
    </submittedName>
</protein>
<dbReference type="Proteomes" id="UP000245761">
    <property type="component" value="Unassembled WGS sequence"/>
</dbReference>
<evidence type="ECO:0000313" key="25">
    <source>
        <dbReference type="Proteomes" id="UP000197270"/>
    </source>
</evidence>
<reference evidence="13 28" key="11">
    <citation type="submission" date="2017-12" db="EMBL/GenBank/DDBJ databases">
        <title>Rapid rising of carbapenem-resistant Enterobacteriaceae(CRE) and emergence of colistin resistance genemcr-1 in CRE in the hospital of Henan, China.</title>
        <authorList>
            <person name="Sun Q."/>
            <person name="Zhang R."/>
            <person name="Li Y."/>
            <person name="Shen Y."/>
            <person name="Zhang Y."/>
            <person name="Yang J."/>
            <person name="Shu L."/>
            <person name="Zhou H."/>
            <person name="Wang Y."/>
            <person name="Wang B."/>
            <person name="Shen Z."/>
        </authorList>
    </citation>
    <scope>NUCLEOTIDE SEQUENCE [LARGE SCALE GENOMIC DNA]</scope>
    <source>
        <strain evidence="13 28">3512</strain>
    </source>
</reference>
<evidence type="ECO:0000313" key="23">
    <source>
        <dbReference type="Proteomes" id="UP000185794"/>
    </source>
</evidence>
<reference evidence="8 24" key="4">
    <citation type="submission" date="2017-01" db="EMBL/GenBank/DDBJ databases">
        <title>Draft genome sequence of an E. coli strain isolated from human, in Amazon, Brazil.</title>
        <authorList>
            <person name="Moura Q."/>
            <person name="Fernandes M.R."/>
            <person name="Cerdeira L."/>
            <person name="Vianello M."/>
            <person name="Souza T.A."/>
            <person name="Ienne S."/>
            <person name="Lincopan N."/>
        </authorList>
    </citation>
    <scope>NUCLEOTIDE SEQUENCE [LARGE SCALE GENOMIC DNA]</scope>
    <source>
        <strain evidence="8 24">ICBEcBL-II-13</strain>
    </source>
</reference>
<dbReference type="EMBL" id="AAVTXU010000007">
    <property type="protein sequence ID" value="EGE1986628.1"/>
    <property type="molecule type" value="Genomic_DNA"/>
</dbReference>
<dbReference type="EMBL" id="PPHQ01000014">
    <property type="protein sequence ID" value="PNY66641.1"/>
    <property type="molecule type" value="Genomic_DNA"/>
</dbReference>
<evidence type="ECO:0000313" key="3">
    <source>
        <dbReference type="EMBL" id="AUY05397.1"/>
    </source>
</evidence>
<evidence type="ECO:0000313" key="2">
    <source>
        <dbReference type="EMBL" id="AUK03536.1"/>
    </source>
</evidence>
<dbReference type="EMBL" id="NPIM01000080">
    <property type="protein sequence ID" value="RVE15925.1"/>
    <property type="molecule type" value="Genomic_DNA"/>
</dbReference>
<dbReference type="Proteomes" id="UP000288459">
    <property type="component" value="Unassembled WGS sequence"/>
</dbReference>
<evidence type="ECO:0000313" key="20">
    <source>
        <dbReference type="EMBL" id="RVE15925.1"/>
    </source>
</evidence>
<evidence type="ECO:0000313" key="37">
    <source>
        <dbReference type="Proteomes" id="UP000264870"/>
    </source>
</evidence>
<reference evidence="2 29" key="10">
    <citation type="submission" date="2017-10" db="EMBL/GenBank/DDBJ databases">
        <title>mcr-1 positive E.coli isolates in China.</title>
        <authorList>
            <person name="Li B."/>
            <person name="Wang X."/>
        </authorList>
    </citation>
    <scope>NUCLEOTIDE SEQUENCE [LARGE SCALE GENOMIC DNA]</scope>
    <source>
        <strain evidence="2 29">14EC029</strain>
    </source>
</reference>
<reference evidence="3 31" key="13">
    <citation type="journal article" date="2018" name="MBio">
        <title>Genomic Analysis of Hospital Plumbing Reveals Diverse Reservoir of Bacterial Plasmids Conferring Carbapenem Resistance.</title>
        <authorList>
            <consortium name="NISC Comparative Sequencing Program"/>
            <person name="Weingarten R.A."/>
            <person name="Johnson R.C."/>
            <person name="Conlan S."/>
            <person name="Ramsburg A.M."/>
            <person name="Dekker J.P."/>
            <person name="Lau A.F."/>
            <person name="Khil P."/>
            <person name="Odom R.T."/>
            <person name="Deming C."/>
            <person name="Park M."/>
            <person name="Thomas P.J."/>
            <person name="Henderson D.K."/>
            <person name="Palmore T.N."/>
            <person name="Segre J.A."/>
            <person name="Frank K.M."/>
        </authorList>
    </citation>
    <scope>NUCLEOTIDE SEQUENCE [LARGE SCALE GENOMIC DNA]</scope>
    <source>
        <strain evidence="3 31">ECONIH4</strain>
    </source>
</reference>
<dbReference type="EMBL" id="MRVZ01000065">
    <property type="protein sequence ID" value="PAU20610.1"/>
    <property type="molecule type" value="Genomic_DNA"/>
</dbReference>
<dbReference type="Proteomes" id="UP000234238">
    <property type="component" value="Chromosome"/>
</dbReference>
<evidence type="ECO:0000313" key="32">
    <source>
        <dbReference type="Proteomes" id="UP000245761"/>
    </source>
</evidence>
<evidence type="ECO:0000313" key="7">
    <source>
        <dbReference type="EMBL" id="OKV10030.1"/>
    </source>
</evidence>
<dbReference type="EMBL" id="RTJF01000032">
    <property type="protein sequence ID" value="MJL95362.1"/>
    <property type="molecule type" value="Genomic_DNA"/>
</dbReference>
<dbReference type="EMBL" id="QXHA01001281">
    <property type="protein sequence ID" value="RIB40593.1"/>
    <property type="molecule type" value="Genomic_DNA"/>
</dbReference>
<evidence type="ECO:0000313" key="17">
    <source>
        <dbReference type="EMBL" id="PZZ60828.1"/>
    </source>
</evidence>
<accession>A0A2A2XSI9</accession>